<feature type="region of interest" description="Disordered" evidence="1">
    <location>
        <begin position="82"/>
        <end position="112"/>
    </location>
</feature>
<dbReference type="EMBL" id="BGPR01101720">
    <property type="protein sequence ID" value="GBM60652.1"/>
    <property type="molecule type" value="Genomic_DNA"/>
</dbReference>
<evidence type="ECO:0000313" key="2">
    <source>
        <dbReference type="EMBL" id="GBM60548.1"/>
    </source>
</evidence>
<dbReference type="EMBL" id="BGPR01101697">
    <property type="protein sequence ID" value="GBM60548.1"/>
    <property type="molecule type" value="Genomic_DNA"/>
</dbReference>
<evidence type="ECO:0000313" key="3">
    <source>
        <dbReference type="EMBL" id="GBM60652.1"/>
    </source>
</evidence>
<gene>
    <name evidence="3" type="ORF">AVEN_10490_1</name>
    <name evidence="2" type="ORF">AVEN_245730_1</name>
</gene>
<comment type="caution">
    <text evidence="2">The sequence shown here is derived from an EMBL/GenBank/DDBJ whole genome shotgun (WGS) entry which is preliminary data.</text>
</comment>
<accession>A0A4Y2H747</accession>
<evidence type="ECO:0000256" key="1">
    <source>
        <dbReference type="SAM" id="MobiDB-lite"/>
    </source>
</evidence>
<organism evidence="2 4">
    <name type="scientific">Araneus ventricosus</name>
    <name type="common">Orbweaver spider</name>
    <name type="synonym">Epeira ventricosa</name>
    <dbReference type="NCBI Taxonomy" id="182803"/>
    <lineage>
        <taxon>Eukaryota</taxon>
        <taxon>Metazoa</taxon>
        <taxon>Ecdysozoa</taxon>
        <taxon>Arthropoda</taxon>
        <taxon>Chelicerata</taxon>
        <taxon>Arachnida</taxon>
        <taxon>Araneae</taxon>
        <taxon>Araneomorphae</taxon>
        <taxon>Entelegynae</taxon>
        <taxon>Araneoidea</taxon>
        <taxon>Araneidae</taxon>
        <taxon>Araneus</taxon>
    </lineage>
</organism>
<name>A0A4Y2H747_ARAVE</name>
<proteinExistence type="predicted"/>
<evidence type="ECO:0000313" key="4">
    <source>
        <dbReference type="Proteomes" id="UP000499080"/>
    </source>
</evidence>
<sequence length="112" mass="12719">MPLKAATQEQAIRMEFGMWSFVGFYHIFEEILKIVCPSARVHVNTITQKLDEPDSGNLARGHVTKIVYLRKILASIGRKKRIQEAPNATECVSTPESRREKSHIGSFTFNSK</sequence>
<dbReference type="AlphaFoldDB" id="A0A4Y2H747"/>
<reference evidence="2 4" key="1">
    <citation type="journal article" date="2019" name="Sci. Rep.">
        <title>Orb-weaving spider Araneus ventricosus genome elucidates the spidroin gene catalogue.</title>
        <authorList>
            <person name="Kono N."/>
            <person name="Nakamura H."/>
            <person name="Ohtoshi R."/>
            <person name="Moran D.A.P."/>
            <person name="Shinohara A."/>
            <person name="Yoshida Y."/>
            <person name="Fujiwara M."/>
            <person name="Mori M."/>
            <person name="Tomita M."/>
            <person name="Arakawa K."/>
        </authorList>
    </citation>
    <scope>NUCLEOTIDE SEQUENCE [LARGE SCALE GENOMIC DNA]</scope>
</reference>
<keyword evidence="4" id="KW-1185">Reference proteome</keyword>
<protein>
    <submittedName>
        <fullName evidence="2">Uncharacterized protein</fullName>
    </submittedName>
</protein>
<dbReference type="Proteomes" id="UP000499080">
    <property type="component" value="Unassembled WGS sequence"/>
</dbReference>